<keyword evidence="1" id="KW-1133">Transmembrane helix</keyword>
<accession>B8CXQ4</accession>
<gene>
    <name evidence="3" type="ordered locus">Hore_13230</name>
</gene>
<dbReference type="PANTHER" id="PTHR39430:SF1">
    <property type="entry name" value="PROTEASE"/>
    <property type="match status" value="1"/>
</dbReference>
<feature type="transmembrane region" description="Helical" evidence="1">
    <location>
        <begin position="183"/>
        <end position="202"/>
    </location>
</feature>
<name>B8CXQ4_HALOH</name>
<feature type="domain" description="CAAX prenyl protease 2/Lysostaphin resistance protein A-like" evidence="2">
    <location>
        <begin position="147"/>
        <end position="247"/>
    </location>
</feature>
<dbReference type="OrthoDB" id="324900at2"/>
<feature type="transmembrane region" description="Helical" evidence="1">
    <location>
        <begin position="97"/>
        <end position="118"/>
    </location>
</feature>
<feature type="transmembrane region" description="Helical" evidence="1">
    <location>
        <begin position="285"/>
        <end position="306"/>
    </location>
</feature>
<feature type="transmembrane region" description="Helical" evidence="1">
    <location>
        <begin position="139"/>
        <end position="159"/>
    </location>
</feature>
<dbReference type="STRING" id="373903.Hore_13230"/>
<proteinExistence type="predicted"/>
<reference evidence="3 4" key="1">
    <citation type="journal article" date="2009" name="PLoS ONE">
        <title>Genome analysis of the anaerobic thermohalophilic bacterium Halothermothrix orenii.</title>
        <authorList>
            <person name="Mavromatis K."/>
            <person name="Ivanova N."/>
            <person name="Anderson I."/>
            <person name="Lykidis A."/>
            <person name="Hooper S.D."/>
            <person name="Sun H."/>
            <person name="Kunin V."/>
            <person name="Lapidus A."/>
            <person name="Hugenholtz P."/>
            <person name="Patel B."/>
            <person name="Kyrpides N.C."/>
        </authorList>
    </citation>
    <scope>NUCLEOTIDE SEQUENCE [LARGE SCALE GENOMIC DNA]</scope>
    <source>
        <strain evidence="4">H 168 / OCM 544 / DSM 9562</strain>
    </source>
</reference>
<evidence type="ECO:0000313" key="4">
    <source>
        <dbReference type="Proteomes" id="UP000000719"/>
    </source>
</evidence>
<sequence>MNIKYLFWNGEENRVRSLWRVLIQLLLTLFLIFVISTIVVNLLIMAGISPKFMNTAPGDTIIYFFTLVSTVLSVWFVGTKLDKRPFYEFGFDINKDWWLDFIFGFVLGIFLMGIIFIIELKAGWIEIKNSVFQGIGSGTSASVLTGIFLNLIFFIMVGIEEELLSRGYQLLNLSEGFNYKKSHPVGAIILATLVTSGFFSILHAGNPNVTAVSLINIFLAGIFLATGFVLTGQLAIPIGLHISWNFFQGNVFGFPVSGMNRQASLITIQQKGPELWTGGAFGPEAGLLGVLATLLGILLIVGWVVFRYKKAGICTGLAEYNHIKEV</sequence>
<protein>
    <submittedName>
        <fullName evidence="3">Abortive infection protein</fullName>
    </submittedName>
</protein>
<dbReference type="HOGENOM" id="CLU_051806_3_0_9"/>
<keyword evidence="1" id="KW-0472">Membrane</keyword>
<dbReference type="EMBL" id="CP001098">
    <property type="protein sequence ID" value="ACL70073.1"/>
    <property type="molecule type" value="Genomic_DNA"/>
</dbReference>
<feature type="transmembrane region" description="Helical" evidence="1">
    <location>
        <begin position="214"/>
        <end position="236"/>
    </location>
</feature>
<dbReference type="eggNOG" id="COG1266">
    <property type="taxonomic scope" value="Bacteria"/>
</dbReference>
<keyword evidence="4" id="KW-1185">Reference proteome</keyword>
<dbReference type="RefSeq" id="WP_012636257.1">
    <property type="nucleotide sequence ID" value="NC_011899.1"/>
</dbReference>
<evidence type="ECO:0000313" key="3">
    <source>
        <dbReference type="EMBL" id="ACL70073.1"/>
    </source>
</evidence>
<feature type="transmembrane region" description="Helical" evidence="1">
    <location>
        <begin position="22"/>
        <end position="48"/>
    </location>
</feature>
<dbReference type="Pfam" id="PF02517">
    <property type="entry name" value="Rce1-like"/>
    <property type="match status" value="1"/>
</dbReference>
<evidence type="ECO:0000259" key="2">
    <source>
        <dbReference type="Pfam" id="PF02517"/>
    </source>
</evidence>
<dbReference type="AlphaFoldDB" id="B8CXQ4"/>
<dbReference type="Proteomes" id="UP000000719">
    <property type="component" value="Chromosome"/>
</dbReference>
<dbReference type="GO" id="GO:0004175">
    <property type="term" value="F:endopeptidase activity"/>
    <property type="evidence" value="ECO:0007669"/>
    <property type="project" value="UniProtKB-ARBA"/>
</dbReference>
<evidence type="ECO:0000256" key="1">
    <source>
        <dbReference type="SAM" id="Phobius"/>
    </source>
</evidence>
<dbReference type="GO" id="GO:0080120">
    <property type="term" value="P:CAAX-box protein maturation"/>
    <property type="evidence" value="ECO:0007669"/>
    <property type="project" value="UniProtKB-ARBA"/>
</dbReference>
<keyword evidence="1" id="KW-0812">Transmembrane</keyword>
<feature type="transmembrane region" description="Helical" evidence="1">
    <location>
        <begin position="60"/>
        <end position="77"/>
    </location>
</feature>
<dbReference type="KEGG" id="hor:Hore_13230"/>
<dbReference type="PANTHER" id="PTHR39430">
    <property type="entry name" value="MEMBRANE-ASSOCIATED PROTEASE-RELATED"/>
    <property type="match status" value="1"/>
</dbReference>
<dbReference type="InterPro" id="IPR003675">
    <property type="entry name" value="Rce1/LyrA-like_dom"/>
</dbReference>
<organism evidence="3 4">
    <name type="scientific">Halothermothrix orenii (strain H 168 / OCM 544 / DSM 9562)</name>
    <dbReference type="NCBI Taxonomy" id="373903"/>
    <lineage>
        <taxon>Bacteria</taxon>
        <taxon>Bacillati</taxon>
        <taxon>Bacillota</taxon>
        <taxon>Clostridia</taxon>
        <taxon>Halanaerobiales</taxon>
        <taxon>Halothermotrichaceae</taxon>
        <taxon>Halothermothrix</taxon>
    </lineage>
</organism>